<accession>A0A1F5GFS9</accession>
<dbReference type="Gene3D" id="3.30.920.30">
    <property type="entry name" value="Hypothetical protein"/>
    <property type="match status" value="1"/>
</dbReference>
<keyword evidence="2" id="KW-1277">Toxin-antitoxin system</keyword>
<evidence type="ECO:0000256" key="3">
    <source>
        <dbReference type="ARBA" id="ARBA00022722"/>
    </source>
</evidence>
<dbReference type="Proteomes" id="UP000177124">
    <property type="component" value="Unassembled WGS sequence"/>
</dbReference>
<dbReference type="InterPro" id="IPR038570">
    <property type="entry name" value="HicA_sf"/>
</dbReference>
<comment type="caution">
    <text evidence="8">The sequence shown here is derived from an EMBL/GenBank/DDBJ whole genome shotgun (WGS) entry which is preliminary data.</text>
</comment>
<keyword evidence="3" id="KW-0540">Nuclease</keyword>
<keyword evidence="7" id="KW-0346">Stress response</keyword>
<evidence type="ECO:0000313" key="8">
    <source>
        <dbReference type="EMBL" id="OGD90738.1"/>
    </source>
</evidence>
<evidence type="ECO:0000256" key="5">
    <source>
        <dbReference type="ARBA" id="ARBA00022801"/>
    </source>
</evidence>
<dbReference type="SUPFAM" id="SSF54786">
    <property type="entry name" value="YcfA/nrd intein domain"/>
    <property type="match status" value="1"/>
</dbReference>
<protein>
    <recommendedName>
        <fullName evidence="10">Addiction module toxin, HicA family</fullName>
    </recommendedName>
</protein>
<dbReference type="Pfam" id="PF07927">
    <property type="entry name" value="HicA_toxin"/>
    <property type="match status" value="1"/>
</dbReference>
<keyword evidence="5" id="KW-0378">Hydrolase</keyword>
<evidence type="ECO:0000313" key="9">
    <source>
        <dbReference type="Proteomes" id="UP000177124"/>
    </source>
</evidence>
<dbReference type="GO" id="GO:0016787">
    <property type="term" value="F:hydrolase activity"/>
    <property type="evidence" value="ECO:0007669"/>
    <property type="project" value="UniProtKB-KW"/>
</dbReference>
<organism evidence="8 9">
    <name type="scientific">Candidatus Curtissbacteria bacterium RIFCSPHIGHO2_02_FULL_42_15</name>
    <dbReference type="NCBI Taxonomy" id="1797716"/>
    <lineage>
        <taxon>Bacteria</taxon>
        <taxon>Candidatus Curtissiibacteriota</taxon>
    </lineage>
</organism>
<reference evidence="8 9" key="1">
    <citation type="journal article" date="2016" name="Nat. Commun.">
        <title>Thousands of microbial genomes shed light on interconnected biogeochemical processes in an aquifer system.</title>
        <authorList>
            <person name="Anantharaman K."/>
            <person name="Brown C.T."/>
            <person name="Hug L.A."/>
            <person name="Sharon I."/>
            <person name="Castelle C.J."/>
            <person name="Probst A.J."/>
            <person name="Thomas B.C."/>
            <person name="Singh A."/>
            <person name="Wilkins M.J."/>
            <person name="Karaoz U."/>
            <person name="Brodie E.L."/>
            <person name="Williams K.H."/>
            <person name="Hubbard S.S."/>
            <person name="Banfield J.F."/>
        </authorList>
    </citation>
    <scope>NUCLEOTIDE SEQUENCE [LARGE SCALE GENOMIC DNA]</scope>
</reference>
<keyword evidence="6" id="KW-0694">RNA-binding</keyword>
<evidence type="ECO:0000256" key="1">
    <source>
        <dbReference type="ARBA" id="ARBA00006620"/>
    </source>
</evidence>
<dbReference type="GO" id="GO:0003729">
    <property type="term" value="F:mRNA binding"/>
    <property type="evidence" value="ECO:0007669"/>
    <property type="project" value="InterPro"/>
</dbReference>
<dbReference type="GO" id="GO:0004519">
    <property type="term" value="F:endonuclease activity"/>
    <property type="evidence" value="ECO:0007669"/>
    <property type="project" value="UniProtKB-KW"/>
</dbReference>
<evidence type="ECO:0008006" key="10">
    <source>
        <dbReference type="Google" id="ProtNLM"/>
    </source>
</evidence>
<sequence>MGRFANISGESAVKAFKKFGYLHSHTSGDHAILQKEASPTLSIPLHKEVAPNLLRAQIKRAGISQEKFLKEVK</sequence>
<gene>
    <name evidence="8" type="ORF">A3D07_03465</name>
</gene>
<keyword evidence="4" id="KW-0255">Endonuclease</keyword>
<name>A0A1F5GFS9_9BACT</name>
<evidence type="ECO:0000256" key="6">
    <source>
        <dbReference type="ARBA" id="ARBA00022884"/>
    </source>
</evidence>
<evidence type="ECO:0000256" key="4">
    <source>
        <dbReference type="ARBA" id="ARBA00022759"/>
    </source>
</evidence>
<dbReference type="AlphaFoldDB" id="A0A1F5GFS9"/>
<dbReference type="STRING" id="1797716.A3D07_03465"/>
<evidence type="ECO:0000256" key="2">
    <source>
        <dbReference type="ARBA" id="ARBA00022649"/>
    </source>
</evidence>
<comment type="similarity">
    <text evidence="1">Belongs to the HicA mRNA interferase family.</text>
</comment>
<evidence type="ECO:0000256" key="7">
    <source>
        <dbReference type="ARBA" id="ARBA00023016"/>
    </source>
</evidence>
<dbReference type="InterPro" id="IPR012933">
    <property type="entry name" value="HicA_mRNA_interferase"/>
</dbReference>
<proteinExistence type="inferred from homology"/>
<dbReference type="EMBL" id="MFBF01000035">
    <property type="protein sequence ID" value="OGD90738.1"/>
    <property type="molecule type" value="Genomic_DNA"/>
</dbReference>